<comment type="catalytic activity">
    <reaction evidence="1">
        <text>Hydrolysis of terminal non-reducing N-acetyl-D-hexosamine residues in N-acetyl-beta-D-hexosaminides.</text>
        <dbReference type="EC" id="3.2.1.52"/>
    </reaction>
</comment>
<evidence type="ECO:0000256" key="5">
    <source>
        <dbReference type="ARBA" id="ARBA00023295"/>
    </source>
</evidence>
<dbReference type="InterPro" id="IPR017853">
    <property type="entry name" value="GH"/>
</dbReference>
<dbReference type="PRINTS" id="PR00738">
    <property type="entry name" value="GLHYDRLASE20"/>
</dbReference>
<dbReference type="PIRSF" id="PIRSF001093">
    <property type="entry name" value="B-hxosamndse_ab_euk"/>
    <property type="match status" value="1"/>
</dbReference>
<dbReference type="Pfam" id="PF02838">
    <property type="entry name" value="Glyco_hydro_20b"/>
    <property type="match status" value="1"/>
</dbReference>
<dbReference type="InterPro" id="IPR015882">
    <property type="entry name" value="HEX_bac_N"/>
</dbReference>
<dbReference type="InterPro" id="IPR025705">
    <property type="entry name" value="Beta_hexosaminidase_sua/sub"/>
</dbReference>
<evidence type="ECO:0000256" key="4">
    <source>
        <dbReference type="ARBA" id="ARBA00022801"/>
    </source>
</evidence>
<evidence type="ECO:0000256" key="1">
    <source>
        <dbReference type="ARBA" id="ARBA00001231"/>
    </source>
</evidence>
<evidence type="ECO:0000259" key="8">
    <source>
        <dbReference type="Pfam" id="PF02838"/>
    </source>
</evidence>
<evidence type="ECO:0000256" key="2">
    <source>
        <dbReference type="ARBA" id="ARBA00006285"/>
    </source>
</evidence>
<comment type="caution">
    <text evidence="9">The sequence shown here is derived from an EMBL/GenBank/DDBJ whole genome shotgun (WGS) entry which is preliminary data.</text>
</comment>
<dbReference type="Pfam" id="PF00728">
    <property type="entry name" value="Glyco_hydro_20"/>
    <property type="match status" value="1"/>
</dbReference>
<feature type="compositionally biased region" description="Basic and acidic residues" evidence="6">
    <location>
        <begin position="205"/>
        <end position="214"/>
    </location>
</feature>
<reference evidence="10" key="1">
    <citation type="journal article" date="2019" name="Int. J. Syst. Evol. Microbiol.">
        <title>The Global Catalogue of Microorganisms (GCM) 10K type strain sequencing project: providing services to taxonomists for standard genome sequencing and annotation.</title>
        <authorList>
            <consortium name="The Broad Institute Genomics Platform"/>
            <consortium name="The Broad Institute Genome Sequencing Center for Infectious Disease"/>
            <person name="Wu L."/>
            <person name="Ma J."/>
        </authorList>
    </citation>
    <scope>NUCLEOTIDE SEQUENCE [LARGE SCALE GENOMIC DNA]</scope>
    <source>
        <strain evidence="10">JCM 4147</strain>
    </source>
</reference>
<dbReference type="Proteomes" id="UP001596200">
    <property type="component" value="Unassembled WGS sequence"/>
</dbReference>
<dbReference type="InterPro" id="IPR015883">
    <property type="entry name" value="Glyco_hydro_20_cat"/>
</dbReference>
<dbReference type="SUPFAM" id="SSF51445">
    <property type="entry name" value="(Trans)glycosidases"/>
    <property type="match status" value="1"/>
</dbReference>
<proteinExistence type="inferred from homology"/>
<organism evidence="9 10">
    <name type="scientific">Streptomyces pulveraceus</name>
    <dbReference type="NCBI Taxonomy" id="68258"/>
    <lineage>
        <taxon>Bacteria</taxon>
        <taxon>Bacillati</taxon>
        <taxon>Actinomycetota</taxon>
        <taxon>Actinomycetes</taxon>
        <taxon>Kitasatosporales</taxon>
        <taxon>Streptomycetaceae</taxon>
        <taxon>Streptomyces</taxon>
    </lineage>
</organism>
<dbReference type="PANTHER" id="PTHR22600:SF57">
    <property type="entry name" value="BETA-N-ACETYLHEXOSAMINIDASE"/>
    <property type="match status" value="1"/>
</dbReference>
<dbReference type="Gene3D" id="3.30.379.10">
    <property type="entry name" value="Chitobiase/beta-hexosaminidase domain 2-like"/>
    <property type="match status" value="1"/>
</dbReference>
<keyword evidence="5" id="KW-0326">Glycosidase</keyword>
<keyword evidence="10" id="KW-1185">Reference proteome</keyword>
<evidence type="ECO:0000259" key="7">
    <source>
        <dbReference type="Pfam" id="PF00728"/>
    </source>
</evidence>
<accession>A0ABW1GPG3</accession>
<dbReference type="Gene3D" id="3.20.20.80">
    <property type="entry name" value="Glycosidases"/>
    <property type="match status" value="1"/>
</dbReference>
<evidence type="ECO:0000256" key="3">
    <source>
        <dbReference type="ARBA" id="ARBA00012663"/>
    </source>
</evidence>
<feature type="domain" description="Glycoside hydrolase family 20 catalytic" evidence="7">
    <location>
        <begin position="135"/>
        <end position="478"/>
    </location>
</feature>
<evidence type="ECO:0000313" key="10">
    <source>
        <dbReference type="Proteomes" id="UP001596200"/>
    </source>
</evidence>
<dbReference type="EMBL" id="JBHSPU010000022">
    <property type="protein sequence ID" value="MFC5916679.1"/>
    <property type="molecule type" value="Genomic_DNA"/>
</dbReference>
<sequence>MTPPMLLPRPVTARSAPGEFRLDACTTITAPAALAATAARLQSALSPATGLPLPVTEDGSGPGIALTLRPELGAEAYRLESGPAGVRIEGGDANGVRHGCQALRQLLPPRVYRGARIADERWAVPGAVVEDAPHFRWRGVMLDVARHFLPKREVLRFIDLMAMHRLNTLHLHLTDDQGWRVEILRHPRLTETGGWRRSSQLGSTIDDRTEDRPHGGYYTQDDIREIVAHAAENGITVVPEIDVPGHSQAAIAAYPELGVTHERVEVMTRWGVSPHTLNAEESTIDFFRGVFDEIMALFPSTFIGVGGDECPKDQWKGDPRTQELMAERGLADENALQAWFIARIAAHVADAGRRVFGWDEILEGKLPPGVAVASWRGMTGAVTAARRGFDVVSCPDDQVYLDYRQSEHPDEPVPVCVPVTLEDAYAFDPVPDGLTDEEAARVLGGQANLWTEHVDSPRMVDYYAFPRLCAVAEALWRGPGPRDFHEFRSRLYAAHLPRLDALGVEYRPATGPLPWQTRPGVLGAPATRADREAHMNRRVAAIRS</sequence>
<feature type="region of interest" description="Disordered" evidence="6">
    <location>
        <begin position="195"/>
        <end position="216"/>
    </location>
</feature>
<dbReference type="EC" id="3.2.1.52" evidence="3"/>
<feature type="domain" description="Beta-hexosaminidase bacterial type N-terminal" evidence="8">
    <location>
        <begin position="5"/>
        <end position="132"/>
    </location>
</feature>
<dbReference type="CDD" id="cd06563">
    <property type="entry name" value="GH20_chitobiase-like"/>
    <property type="match status" value="1"/>
</dbReference>
<evidence type="ECO:0000256" key="6">
    <source>
        <dbReference type="SAM" id="MobiDB-lite"/>
    </source>
</evidence>
<keyword evidence="4" id="KW-0378">Hydrolase</keyword>
<name>A0ABW1GPG3_9ACTN</name>
<dbReference type="SUPFAM" id="SSF55545">
    <property type="entry name" value="beta-N-acetylhexosaminidase-like domain"/>
    <property type="match status" value="1"/>
</dbReference>
<gene>
    <name evidence="9" type="ORF">ACFP1B_25120</name>
</gene>
<protein>
    <recommendedName>
        <fullName evidence="3">beta-N-acetylhexosaminidase</fullName>
        <ecNumber evidence="3">3.2.1.52</ecNumber>
    </recommendedName>
</protein>
<dbReference type="PANTHER" id="PTHR22600">
    <property type="entry name" value="BETA-HEXOSAMINIDASE"/>
    <property type="match status" value="1"/>
</dbReference>
<comment type="similarity">
    <text evidence="2">Belongs to the glycosyl hydrolase 20 family.</text>
</comment>
<evidence type="ECO:0000313" key="9">
    <source>
        <dbReference type="EMBL" id="MFC5916679.1"/>
    </source>
</evidence>
<dbReference type="InterPro" id="IPR029018">
    <property type="entry name" value="Hex-like_dom2"/>
</dbReference>
<dbReference type="RefSeq" id="WP_344515429.1">
    <property type="nucleotide sequence ID" value="NZ_BAAATU010000034.1"/>
</dbReference>